<dbReference type="EMBL" id="LSMT01001861">
    <property type="protein sequence ID" value="PFX11808.1"/>
    <property type="molecule type" value="Genomic_DNA"/>
</dbReference>
<dbReference type="AlphaFoldDB" id="A0A2B4R601"/>
<dbReference type="InterPro" id="IPR019080">
    <property type="entry name" value="YqaJ_viral_recombinase"/>
</dbReference>
<name>A0A2B4R601_STYPI</name>
<feature type="domain" description="YqaJ viral recombinase" evidence="1">
    <location>
        <begin position="144"/>
        <end position="263"/>
    </location>
</feature>
<evidence type="ECO:0000313" key="2">
    <source>
        <dbReference type="EMBL" id="PFX11808.1"/>
    </source>
</evidence>
<evidence type="ECO:0000313" key="3">
    <source>
        <dbReference type="Proteomes" id="UP000225706"/>
    </source>
</evidence>
<dbReference type="SUPFAM" id="SSF52980">
    <property type="entry name" value="Restriction endonuclease-like"/>
    <property type="match status" value="1"/>
</dbReference>
<dbReference type="CDD" id="cd22343">
    <property type="entry name" value="PDDEXK_lambda_exonuclease-like"/>
    <property type="match status" value="1"/>
</dbReference>
<dbReference type="GO" id="GO:0006281">
    <property type="term" value="P:DNA repair"/>
    <property type="evidence" value="ECO:0007669"/>
    <property type="project" value="UniProtKB-ARBA"/>
</dbReference>
<dbReference type="Pfam" id="PF09588">
    <property type="entry name" value="YqaJ"/>
    <property type="match status" value="1"/>
</dbReference>
<comment type="caution">
    <text evidence="2">The sequence shown here is derived from an EMBL/GenBank/DDBJ whole genome shotgun (WGS) entry which is preliminary data.</text>
</comment>
<proteinExistence type="predicted"/>
<protein>
    <recommendedName>
        <fullName evidence="1">YqaJ viral recombinase domain-containing protein</fullName>
    </recommendedName>
</protein>
<keyword evidence="3" id="KW-1185">Reference proteome</keyword>
<dbReference type="InterPro" id="IPR011604">
    <property type="entry name" value="PDDEXK-like_dom_sf"/>
</dbReference>
<evidence type="ECO:0000259" key="1">
    <source>
        <dbReference type="Pfam" id="PF09588"/>
    </source>
</evidence>
<dbReference type="OrthoDB" id="6016712at2759"/>
<reference evidence="3" key="1">
    <citation type="journal article" date="2017" name="bioRxiv">
        <title>Comparative analysis of the genomes of Stylophora pistillata and Acropora digitifera provides evidence for extensive differences between species of corals.</title>
        <authorList>
            <person name="Voolstra C.R."/>
            <person name="Li Y."/>
            <person name="Liew Y.J."/>
            <person name="Baumgarten S."/>
            <person name="Zoccola D."/>
            <person name="Flot J.-F."/>
            <person name="Tambutte S."/>
            <person name="Allemand D."/>
            <person name="Aranda M."/>
        </authorList>
    </citation>
    <scope>NUCLEOTIDE SEQUENCE [LARGE SCALE GENOMIC DNA]</scope>
</reference>
<accession>A0A2B4R601</accession>
<organism evidence="2 3">
    <name type="scientific">Stylophora pistillata</name>
    <name type="common">Smooth cauliflower coral</name>
    <dbReference type="NCBI Taxonomy" id="50429"/>
    <lineage>
        <taxon>Eukaryota</taxon>
        <taxon>Metazoa</taxon>
        <taxon>Cnidaria</taxon>
        <taxon>Anthozoa</taxon>
        <taxon>Hexacorallia</taxon>
        <taxon>Scleractinia</taxon>
        <taxon>Astrocoeniina</taxon>
        <taxon>Pocilloporidae</taxon>
        <taxon>Stylophora</taxon>
    </lineage>
</organism>
<dbReference type="InterPro" id="IPR011335">
    <property type="entry name" value="Restrct_endonuc-II-like"/>
</dbReference>
<dbReference type="Gene3D" id="3.90.320.10">
    <property type="match status" value="1"/>
</dbReference>
<dbReference type="STRING" id="50429.A0A2B4R601"/>
<dbReference type="Proteomes" id="UP000225706">
    <property type="component" value="Unassembled WGS sequence"/>
</dbReference>
<sequence>MPKAVKEIPYPPVSDIDFWSAKKLQQNLDQTINSFTRDGIAKSGEAVRVLIPVPDETDLRNFYSELNSCKTKPVSLSWFHPFSETFVSRIRNIPTISDLFDKKYLDVEYHDLLEACSNINIQITVEERKLIEEGTRNQSQGSSFYHFRAGRVGASISKAASHTNPAQPSQSLIKTICYSDIFKFSNAATEYGCKHESIAIKAYQMVTKEKHTNFDVKTCGTFIDKKYPWLHATPDFLCYCDCCGEGCEEVKCPYCLKYTDLQEYPEKSNSCLKSESGTTIYSEVEDQVINLVGQANFTGIQVVPVQQQQNDSDWGVFAAAFATCLAYAYSKGTTDGHRLVRAEQTLIIPSINEQFAALLQQMR</sequence>
<dbReference type="PANTHER" id="PTHR47526:SF3">
    <property type="entry name" value="PHD-TYPE DOMAIN-CONTAINING PROTEIN"/>
    <property type="match status" value="1"/>
</dbReference>
<gene>
    <name evidence="2" type="ORF">AWC38_SpisGene24342</name>
</gene>
<dbReference type="PANTHER" id="PTHR47526">
    <property type="entry name" value="ATP-DEPENDENT DNA HELICASE"/>
    <property type="match status" value="1"/>
</dbReference>